<evidence type="ECO:0000259" key="2">
    <source>
        <dbReference type="PROSITE" id="PS50181"/>
    </source>
</evidence>
<dbReference type="SMART" id="SM00256">
    <property type="entry name" value="FBOX"/>
    <property type="match status" value="1"/>
</dbReference>
<evidence type="ECO:0000256" key="1">
    <source>
        <dbReference type="SAM" id="MobiDB-lite"/>
    </source>
</evidence>
<evidence type="ECO:0000313" key="4">
    <source>
        <dbReference type="Proteomes" id="UP000324767"/>
    </source>
</evidence>
<protein>
    <submittedName>
        <fullName evidence="3">F-box domain</fullName>
    </submittedName>
</protein>
<dbReference type="InterPro" id="IPR006553">
    <property type="entry name" value="Leu-rich_rpt_Cys-con_subtyp"/>
</dbReference>
<dbReference type="Pfam" id="PF12937">
    <property type="entry name" value="F-box-like"/>
    <property type="match status" value="1"/>
</dbReference>
<dbReference type="InterPro" id="IPR032675">
    <property type="entry name" value="LRR_dom_sf"/>
</dbReference>
<dbReference type="InterPro" id="IPR036047">
    <property type="entry name" value="F-box-like_dom_sf"/>
</dbReference>
<dbReference type="GO" id="GO:0031146">
    <property type="term" value="P:SCF-dependent proteasomal ubiquitin-dependent protein catabolic process"/>
    <property type="evidence" value="ECO:0007669"/>
    <property type="project" value="TreeGrafter"/>
</dbReference>
<comment type="caution">
    <text evidence="3">The sequence shown here is derived from an EMBL/GenBank/DDBJ whole genome shotgun (WGS) entry which is preliminary data.</text>
</comment>
<organism evidence="3 4">
    <name type="scientific">Lasallia pustulata</name>
    <dbReference type="NCBI Taxonomy" id="136370"/>
    <lineage>
        <taxon>Eukaryota</taxon>
        <taxon>Fungi</taxon>
        <taxon>Dikarya</taxon>
        <taxon>Ascomycota</taxon>
        <taxon>Pezizomycotina</taxon>
        <taxon>Lecanoromycetes</taxon>
        <taxon>OSLEUM clade</taxon>
        <taxon>Umbilicariomycetidae</taxon>
        <taxon>Umbilicariales</taxon>
        <taxon>Umbilicariaceae</taxon>
        <taxon>Lasallia</taxon>
    </lineage>
</organism>
<reference evidence="3 4" key="1">
    <citation type="submission" date="2019-09" db="EMBL/GenBank/DDBJ databases">
        <title>The hologenome of the rock-dwelling lichen Lasallia pustulata.</title>
        <authorList>
            <person name="Greshake Tzovaras B."/>
            <person name="Segers F."/>
            <person name="Bicker A."/>
            <person name="Dal Grande F."/>
            <person name="Otte J."/>
            <person name="Hankeln T."/>
            <person name="Schmitt I."/>
            <person name="Ebersberger I."/>
        </authorList>
    </citation>
    <scope>NUCLEOTIDE SEQUENCE [LARGE SCALE GENOMIC DNA]</scope>
    <source>
        <strain evidence="3">A1-1</strain>
    </source>
</reference>
<name>A0A5M8PF68_9LECA</name>
<dbReference type="PANTHER" id="PTHR13318">
    <property type="entry name" value="PARTNER OF PAIRED, ISOFORM B-RELATED"/>
    <property type="match status" value="1"/>
</dbReference>
<dbReference type="EMBL" id="VXIT01000015">
    <property type="protein sequence ID" value="KAA6407947.1"/>
    <property type="molecule type" value="Genomic_DNA"/>
</dbReference>
<proteinExistence type="predicted"/>
<accession>A0A5M8PF68</accession>
<feature type="region of interest" description="Disordered" evidence="1">
    <location>
        <begin position="1"/>
        <end position="21"/>
    </location>
</feature>
<feature type="domain" description="F-box" evidence="2">
    <location>
        <begin position="191"/>
        <end position="237"/>
    </location>
</feature>
<feature type="compositionally biased region" description="Polar residues" evidence="1">
    <location>
        <begin position="93"/>
        <end position="114"/>
    </location>
</feature>
<dbReference type="AlphaFoldDB" id="A0A5M8PF68"/>
<dbReference type="SUPFAM" id="SSF52047">
    <property type="entry name" value="RNI-like"/>
    <property type="match status" value="1"/>
</dbReference>
<dbReference type="Pfam" id="PF13516">
    <property type="entry name" value="LRR_6"/>
    <property type="match status" value="2"/>
</dbReference>
<evidence type="ECO:0000313" key="3">
    <source>
        <dbReference type="EMBL" id="KAA6407947.1"/>
    </source>
</evidence>
<dbReference type="PROSITE" id="PS50181">
    <property type="entry name" value="FBOX"/>
    <property type="match status" value="1"/>
</dbReference>
<dbReference type="Proteomes" id="UP000324767">
    <property type="component" value="Unassembled WGS sequence"/>
</dbReference>
<dbReference type="SUPFAM" id="SSF81383">
    <property type="entry name" value="F-box domain"/>
    <property type="match status" value="1"/>
</dbReference>
<feature type="region of interest" description="Disordered" evidence="1">
    <location>
        <begin position="80"/>
        <end position="119"/>
    </location>
</feature>
<feature type="region of interest" description="Disordered" evidence="1">
    <location>
        <begin position="676"/>
        <end position="721"/>
    </location>
</feature>
<sequence length="721" mass="79431">MAQMTPALNMPDNVLASSGPLTPMPGDTGAAPLEMPAKLKGRKCLLQSLQRISSSPSLARMGRTTPSAYRVGGKGSMSCVSLSSSTSPYTHAHGNSCSSQSSAGFSTAPTSAASTPGPDILHFDLRTRVRILDGENGIVRLGPTSVPLPADLRPGSGGPQLQANPDVIEALDDYFSKTVMKTKVRLRRENFDFWSHMPNEIKVQIFRFLRPKEIVRCSAVSKSWQKMCFDGQLWINLDTTEFYQEIPSECLVKIMTAAGPFVRDLNLRGCVQMNGKWGSDGQKITDVCRNLMNFSIEGCRIDRSSVHYFLLRNRRLVHINLSGISTLNNSAMKIIAQGCTQLEHLNVSWCQHIDTTGLKRVVQACPKLRDLRAEEVKGFNDQSFLVELFNRNTLESLIVPYCTDFDDDALQTLVQGIDPDIDPLTNRAVVPPRKFRRLNFSRCKSLTDKSLQSLAYNVPHLNGLQLSLCHNLTDDALSGILESTPQLTHLDLEELDELSNTTLQNLAKAPCAPNLEHLSISSCENLGDVGMLQVIKDCPRLKNVDMDNTRISDLVLTEAAACVRQRNRTAMGNGSGNPKVGLRMVVYDCQNVTWTGIREVLSRNAEIRRPPASSSTAVSPAAYPSYPTDIISMKCFYGYQQTVDEHTKRVLRGDLLAAGRLERKWAEYMMANEEAGAGGTGASARRRRRRAREAAALHADEEDGLARGGRRRARSGGCAVM</sequence>
<dbReference type="Gene3D" id="3.80.10.10">
    <property type="entry name" value="Ribonuclease Inhibitor"/>
    <property type="match status" value="3"/>
</dbReference>
<dbReference type="OrthoDB" id="550575at2759"/>
<dbReference type="InterPro" id="IPR001611">
    <property type="entry name" value="Leu-rich_rpt"/>
</dbReference>
<dbReference type="SMART" id="SM00367">
    <property type="entry name" value="LRR_CC"/>
    <property type="match status" value="8"/>
</dbReference>
<dbReference type="InterPro" id="IPR001810">
    <property type="entry name" value="F-box_dom"/>
</dbReference>
<dbReference type="GO" id="GO:0019005">
    <property type="term" value="C:SCF ubiquitin ligase complex"/>
    <property type="evidence" value="ECO:0007669"/>
    <property type="project" value="TreeGrafter"/>
</dbReference>
<gene>
    <name evidence="3" type="ORF">FRX48_08298</name>
</gene>